<evidence type="ECO:0000313" key="3">
    <source>
        <dbReference type="EMBL" id="GFR53184.1"/>
    </source>
</evidence>
<gene>
    <name evidence="3" type="ORF">Agub_g15931</name>
</gene>
<dbReference type="EMBL" id="BMAR01000096">
    <property type="protein sequence ID" value="GFR53184.1"/>
    <property type="molecule type" value="Genomic_DNA"/>
</dbReference>
<reference evidence="3 4" key="1">
    <citation type="journal article" date="2021" name="Sci. Rep.">
        <title>Genome sequencing of the multicellular alga Astrephomene provides insights into convergent evolution of germ-soma differentiation.</title>
        <authorList>
            <person name="Yamashita S."/>
            <person name="Yamamoto K."/>
            <person name="Matsuzaki R."/>
            <person name="Suzuki S."/>
            <person name="Yamaguchi H."/>
            <person name="Hirooka S."/>
            <person name="Minakuchi Y."/>
            <person name="Miyagishima S."/>
            <person name="Kawachi M."/>
            <person name="Toyoda A."/>
            <person name="Nozaki H."/>
        </authorList>
    </citation>
    <scope>NUCLEOTIDE SEQUENCE [LARGE SCALE GENOMIC DNA]</scope>
    <source>
        <strain evidence="3 4">NIES-4017</strain>
    </source>
</reference>
<organism evidence="3 4">
    <name type="scientific">Astrephomene gubernaculifera</name>
    <dbReference type="NCBI Taxonomy" id="47775"/>
    <lineage>
        <taxon>Eukaryota</taxon>
        <taxon>Viridiplantae</taxon>
        <taxon>Chlorophyta</taxon>
        <taxon>core chlorophytes</taxon>
        <taxon>Chlorophyceae</taxon>
        <taxon>CS clade</taxon>
        <taxon>Chlamydomonadales</taxon>
        <taxon>Astrephomenaceae</taxon>
        <taxon>Astrephomene</taxon>
    </lineage>
</organism>
<evidence type="ECO:0000313" key="4">
    <source>
        <dbReference type="Proteomes" id="UP001054857"/>
    </source>
</evidence>
<feature type="non-terminal residue" evidence="3">
    <location>
        <position position="1"/>
    </location>
</feature>
<comment type="caution">
    <text evidence="3">The sequence shown here is derived from an EMBL/GenBank/DDBJ whole genome shotgun (WGS) entry which is preliminary data.</text>
</comment>
<name>A0AAD3E641_9CHLO</name>
<feature type="transmembrane region" description="Helical" evidence="2">
    <location>
        <begin position="258"/>
        <end position="279"/>
    </location>
</feature>
<protein>
    <submittedName>
        <fullName evidence="3">Uncharacterized protein</fullName>
    </submittedName>
</protein>
<evidence type="ECO:0000256" key="2">
    <source>
        <dbReference type="SAM" id="Phobius"/>
    </source>
</evidence>
<keyword evidence="2" id="KW-0472">Membrane</keyword>
<feature type="region of interest" description="Disordered" evidence="1">
    <location>
        <begin position="111"/>
        <end position="160"/>
    </location>
</feature>
<keyword evidence="2" id="KW-1133">Transmembrane helix</keyword>
<feature type="compositionally biased region" description="Low complexity" evidence="1">
    <location>
        <begin position="118"/>
        <end position="135"/>
    </location>
</feature>
<dbReference type="Proteomes" id="UP001054857">
    <property type="component" value="Unassembled WGS sequence"/>
</dbReference>
<keyword evidence="2" id="KW-0812">Transmembrane</keyword>
<dbReference type="AlphaFoldDB" id="A0AAD3E641"/>
<sequence length="428" mass="43556">SSLLLDLGIYLYGSDLYGNSLYGSSAAAGCTAELAAHLLSYMESNGGMMPYTAARVRQRAEAAGLGSTAAGLGSIAAAAVAGGVGGGSGCSCCVGGRLGCEDPAPATFMSTSANSIGTSSTDTCSRSNSSTRTASPYTDQPSAMAAAADEGLAGKQPKHKDKTAVAAGSQSCAASPLSAAPLKGGVRQAAPPAPLLPLVCRAALVVAGAVREGREEAQEYEGYVAGWTATQAHTIQALEVLLLLIALLRSRHTITPTIALLAILRCSVSIVTFAAWLLLPYRSWRRLGQAARLPRFAASLASKSLKLLFDATDTPAVIAAYRASYSFVLVEGLLLPATCLVSPSTALLISALRLPLNAAATCGCPSGASEASCPSSSSSSFPSCLFSPSPSCRRGLLLAARVEAAALATTAACHIFLRVCCARSRGRR</sequence>
<keyword evidence="4" id="KW-1185">Reference proteome</keyword>
<accession>A0AAD3E641</accession>
<evidence type="ECO:0000256" key="1">
    <source>
        <dbReference type="SAM" id="MobiDB-lite"/>
    </source>
</evidence>
<proteinExistence type="predicted"/>